<sequence>MEYSNVKPDYNNAPVPAGRTGSGCAQKIMKLKKALRGEMDALKNGTPIADTKAKGIAAKAKGKRSAEDGEEAEPAKKRGRGRPKKAAEQEVTPESEGKGGAEEIEEV</sequence>
<dbReference type="GO" id="GO:0005634">
    <property type="term" value="C:nucleus"/>
    <property type="evidence" value="ECO:0007669"/>
    <property type="project" value="UniProtKB-SubCell"/>
</dbReference>
<dbReference type="AlphaFoldDB" id="A0A9W8X548"/>
<dbReference type="Proteomes" id="UP001140562">
    <property type="component" value="Unassembled WGS sequence"/>
</dbReference>
<proteinExistence type="predicted"/>
<comment type="subcellular location">
    <subcellularLocation>
        <location evidence="1">Nucleus</location>
    </subcellularLocation>
</comment>
<reference evidence="4" key="1">
    <citation type="submission" date="2022-10" db="EMBL/GenBank/DDBJ databases">
        <title>Tapping the CABI collections for fungal endophytes: first genome assemblies for Collariella, Neodidymelliopsis, Ascochyta clinopodiicola, Didymella pomorum, Didymosphaeria variabile, Neocosmospora piperis and Neocucurbitaria cava.</title>
        <authorList>
            <person name="Hill R."/>
        </authorList>
    </citation>
    <scope>NUCLEOTIDE SEQUENCE</scope>
    <source>
        <strain evidence="4">IMI 360193</strain>
    </source>
</reference>
<dbReference type="EMBL" id="JAPEUV010000011">
    <property type="protein sequence ID" value="KAJ4341363.1"/>
    <property type="molecule type" value="Genomic_DNA"/>
</dbReference>
<dbReference type="OrthoDB" id="3788144at2759"/>
<feature type="region of interest" description="Disordered" evidence="3">
    <location>
        <begin position="50"/>
        <end position="107"/>
    </location>
</feature>
<gene>
    <name evidence="4" type="ORF">N0V87_001752</name>
</gene>
<comment type="caution">
    <text evidence="4">The sequence shown here is derived from an EMBL/GenBank/DDBJ whole genome shotgun (WGS) entry which is preliminary data.</text>
</comment>
<dbReference type="PROSITE" id="PS00354">
    <property type="entry name" value="HMGI_Y"/>
    <property type="match status" value="1"/>
</dbReference>
<dbReference type="InterPro" id="IPR000637">
    <property type="entry name" value="HMGI/Y_DNA-bd_CS"/>
</dbReference>
<protein>
    <submittedName>
        <fullName evidence="4">Uncharacterized protein</fullName>
    </submittedName>
</protein>
<evidence type="ECO:0000313" key="4">
    <source>
        <dbReference type="EMBL" id="KAJ4341363.1"/>
    </source>
</evidence>
<evidence type="ECO:0000313" key="5">
    <source>
        <dbReference type="Proteomes" id="UP001140562"/>
    </source>
</evidence>
<evidence type="ECO:0000256" key="3">
    <source>
        <dbReference type="SAM" id="MobiDB-lite"/>
    </source>
</evidence>
<keyword evidence="2" id="KW-0539">Nucleus</keyword>
<evidence type="ECO:0000256" key="1">
    <source>
        <dbReference type="ARBA" id="ARBA00004123"/>
    </source>
</evidence>
<evidence type="ECO:0000256" key="2">
    <source>
        <dbReference type="ARBA" id="ARBA00023242"/>
    </source>
</evidence>
<organism evidence="4 5">
    <name type="scientific">Didymella glomerata</name>
    <dbReference type="NCBI Taxonomy" id="749621"/>
    <lineage>
        <taxon>Eukaryota</taxon>
        <taxon>Fungi</taxon>
        <taxon>Dikarya</taxon>
        <taxon>Ascomycota</taxon>
        <taxon>Pezizomycotina</taxon>
        <taxon>Dothideomycetes</taxon>
        <taxon>Pleosporomycetidae</taxon>
        <taxon>Pleosporales</taxon>
        <taxon>Pleosporineae</taxon>
        <taxon>Didymellaceae</taxon>
        <taxon>Didymella</taxon>
    </lineage>
</organism>
<name>A0A9W8X548_9PLEO</name>
<dbReference type="GO" id="GO:0006355">
    <property type="term" value="P:regulation of DNA-templated transcription"/>
    <property type="evidence" value="ECO:0007669"/>
    <property type="project" value="InterPro"/>
</dbReference>
<keyword evidence="5" id="KW-1185">Reference proteome</keyword>
<feature type="region of interest" description="Disordered" evidence="3">
    <location>
        <begin position="1"/>
        <end position="22"/>
    </location>
</feature>
<feature type="compositionally biased region" description="Low complexity" evidence="3">
    <location>
        <begin position="50"/>
        <end position="59"/>
    </location>
</feature>
<accession>A0A9W8X548</accession>